<feature type="transmembrane region" description="Helical" evidence="12">
    <location>
        <begin position="288"/>
        <end position="307"/>
    </location>
</feature>
<feature type="region of interest" description="Disordered" evidence="13">
    <location>
        <begin position="758"/>
        <end position="783"/>
    </location>
</feature>
<keyword evidence="4 12" id="KW-0812">Transmembrane</keyword>
<keyword evidence="6 12" id="KW-1133">Transmembrane helix</keyword>
<evidence type="ECO:0000256" key="6">
    <source>
        <dbReference type="ARBA" id="ARBA00022989"/>
    </source>
</evidence>
<feature type="compositionally biased region" description="Polar residues" evidence="13">
    <location>
        <begin position="761"/>
        <end position="783"/>
    </location>
</feature>
<proteinExistence type="inferred from homology"/>
<dbReference type="EMBL" id="JALJOS010000014">
    <property type="protein sequence ID" value="KAK9831020.1"/>
    <property type="molecule type" value="Genomic_DNA"/>
</dbReference>
<dbReference type="Gene3D" id="1.10.3080.10">
    <property type="entry name" value="Clc chloride channel"/>
    <property type="match status" value="1"/>
</dbReference>
<keyword evidence="8 11" id="KW-0129">CBS domain</keyword>
<evidence type="ECO:0000256" key="2">
    <source>
        <dbReference type="ARBA" id="ARBA00009476"/>
    </source>
</evidence>
<protein>
    <recommendedName>
        <fullName evidence="12">Chloride channel protein</fullName>
    </recommendedName>
</protein>
<dbReference type="InterPro" id="IPR046342">
    <property type="entry name" value="CBS_dom_sf"/>
</dbReference>
<dbReference type="PROSITE" id="PS51371">
    <property type="entry name" value="CBS"/>
    <property type="match status" value="1"/>
</dbReference>
<evidence type="ECO:0000256" key="3">
    <source>
        <dbReference type="ARBA" id="ARBA00022448"/>
    </source>
</evidence>
<keyword evidence="16" id="KW-1185">Reference proteome</keyword>
<dbReference type="InterPro" id="IPR000644">
    <property type="entry name" value="CBS_dom"/>
</dbReference>
<name>A0AAW1RBN1_9CHLO</name>
<dbReference type="Pfam" id="PF00571">
    <property type="entry name" value="CBS"/>
    <property type="match status" value="1"/>
</dbReference>
<dbReference type="GO" id="GO:0005254">
    <property type="term" value="F:chloride channel activity"/>
    <property type="evidence" value="ECO:0007669"/>
    <property type="project" value="UniProtKB-UniRule"/>
</dbReference>
<evidence type="ECO:0000256" key="8">
    <source>
        <dbReference type="ARBA" id="ARBA00023122"/>
    </source>
</evidence>
<dbReference type="GO" id="GO:0016020">
    <property type="term" value="C:membrane"/>
    <property type="evidence" value="ECO:0007669"/>
    <property type="project" value="UniProtKB-SubCell"/>
</dbReference>
<accession>A0AAW1RBN1</accession>
<evidence type="ECO:0000256" key="10">
    <source>
        <dbReference type="ARBA" id="ARBA00023214"/>
    </source>
</evidence>
<evidence type="ECO:0000256" key="1">
    <source>
        <dbReference type="ARBA" id="ARBA00004141"/>
    </source>
</evidence>
<evidence type="ECO:0000256" key="13">
    <source>
        <dbReference type="SAM" id="MobiDB-lite"/>
    </source>
</evidence>
<feature type="region of interest" description="Disordered" evidence="13">
    <location>
        <begin position="647"/>
        <end position="672"/>
    </location>
</feature>
<dbReference type="Proteomes" id="UP001438707">
    <property type="component" value="Unassembled WGS sequence"/>
</dbReference>
<keyword evidence="7 12" id="KW-0406">Ion transport</keyword>
<keyword evidence="10 12" id="KW-0868">Chloride</keyword>
<keyword evidence="5" id="KW-0677">Repeat</keyword>
<evidence type="ECO:0000313" key="15">
    <source>
        <dbReference type="EMBL" id="KAK9831020.1"/>
    </source>
</evidence>
<feature type="transmembrane region" description="Helical" evidence="12">
    <location>
        <begin position="66"/>
        <end position="85"/>
    </location>
</feature>
<dbReference type="PANTHER" id="PTHR11689:SF161">
    <property type="entry name" value="CHLORIDE CHANNEL PROTEIN"/>
    <property type="match status" value="1"/>
</dbReference>
<reference evidence="15 16" key="1">
    <citation type="journal article" date="2024" name="Nat. Commun.">
        <title>Phylogenomics reveals the evolutionary origins of lichenization in chlorophyte algae.</title>
        <authorList>
            <person name="Puginier C."/>
            <person name="Libourel C."/>
            <person name="Otte J."/>
            <person name="Skaloud P."/>
            <person name="Haon M."/>
            <person name="Grisel S."/>
            <person name="Petersen M."/>
            <person name="Berrin J.G."/>
            <person name="Delaux P.M."/>
            <person name="Dal Grande F."/>
            <person name="Keller J."/>
        </authorList>
    </citation>
    <scope>NUCLEOTIDE SEQUENCE [LARGE SCALE GENOMIC DNA]</scope>
    <source>
        <strain evidence="15 16">SAG 2145</strain>
    </source>
</reference>
<keyword evidence="3 12" id="KW-0813">Transport</keyword>
<feature type="transmembrane region" description="Helical" evidence="12">
    <location>
        <begin position="513"/>
        <end position="539"/>
    </location>
</feature>
<feature type="domain" description="CBS" evidence="14">
    <location>
        <begin position="820"/>
        <end position="877"/>
    </location>
</feature>
<gene>
    <name evidence="15" type="ORF">WJX74_000332</name>
</gene>
<evidence type="ECO:0000256" key="7">
    <source>
        <dbReference type="ARBA" id="ARBA00023065"/>
    </source>
</evidence>
<dbReference type="InterPro" id="IPR001807">
    <property type="entry name" value="ClC"/>
</dbReference>
<comment type="caution">
    <text evidence="15">The sequence shown here is derived from an EMBL/GenBank/DDBJ whole genome shotgun (WGS) entry which is preliminary data.</text>
</comment>
<dbReference type="PRINTS" id="PR00762">
    <property type="entry name" value="CLCHANNEL"/>
</dbReference>
<evidence type="ECO:0000256" key="11">
    <source>
        <dbReference type="PROSITE-ProRule" id="PRU00703"/>
    </source>
</evidence>
<dbReference type="SUPFAM" id="SSF81340">
    <property type="entry name" value="Clc chloride channel"/>
    <property type="match status" value="1"/>
</dbReference>
<dbReference type="InterPro" id="IPR014743">
    <property type="entry name" value="Cl-channel_core"/>
</dbReference>
<feature type="transmembrane region" description="Helical" evidence="12">
    <location>
        <begin position="252"/>
        <end position="276"/>
    </location>
</feature>
<feature type="transmembrane region" description="Helical" evidence="12">
    <location>
        <begin position="123"/>
        <end position="150"/>
    </location>
</feature>
<dbReference type="InterPro" id="IPR051280">
    <property type="entry name" value="Cl-channel/antiporter"/>
</dbReference>
<dbReference type="Gene3D" id="3.10.580.10">
    <property type="entry name" value="CBS-domain"/>
    <property type="match status" value="1"/>
</dbReference>
<feature type="transmembrane region" description="Helical" evidence="12">
    <location>
        <begin position="327"/>
        <end position="348"/>
    </location>
</feature>
<dbReference type="Pfam" id="PF00654">
    <property type="entry name" value="Voltage_CLC"/>
    <property type="match status" value="1"/>
</dbReference>
<evidence type="ECO:0000256" key="12">
    <source>
        <dbReference type="RuleBase" id="RU361221"/>
    </source>
</evidence>
<feature type="transmembrane region" description="Helical" evidence="12">
    <location>
        <begin position="454"/>
        <end position="475"/>
    </location>
</feature>
<feature type="transmembrane region" description="Helical" evidence="12">
    <location>
        <begin position="482"/>
        <end position="501"/>
    </location>
</feature>
<evidence type="ECO:0000256" key="4">
    <source>
        <dbReference type="ARBA" id="ARBA00022692"/>
    </source>
</evidence>
<dbReference type="PANTHER" id="PTHR11689">
    <property type="entry name" value="CHLORIDE CHANNEL PROTEIN CLC FAMILY MEMBER"/>
    <property type="match status" value="1"/>
</dbReference>
<evidence type="ECO:0000256" key="9">
    <source>
        <dbReference type="ARBA" id="ARBA00023136"/>
    </source>
</evidence>
<dbReference type="SMART" id="SM00116">
    <property type="entry name" value="CBS"/>
    <property type="match status" value="1"/>
</dbReference>
<dbReference type="SUPFAM" id="SSF54631">
    <property type="entry name" value="CBS-domain pair"/>
    <property type="match status" value="1"/>
</dbReference>
<feature type="transmembrane region" description="Helical" evidence="12">
    <location>
        <begin position="546"/>
        <end position="562"/>
    </location>
</feature>
<feature type="transmembrane region" description="Helical" evidence="12">
    <location>
        <begin position="369"/>
        <end position="390"/>
    </location>
</feature>
<evidence type="ECO:0000259" key="14">
    <source>
        <dbReference type="PROSITE" id="PS51371"/>
    </source>
</evidence>
<dbReference type="AlphaFoldDB" id="A0AAW1RBN1"/>
<organism evidence="15 16">
    <name type="scientific">Apatococcus lobatus</name>
    <dbReference type="NCBI Taxonomy" id="904363"/>
    <lineage>
        <taxon>Eukaryota</taxon>
        <taxon>Viridiplantae</taxon>
        <taxon>Chlorophyta</taxon>
        <taxon>core chlorophytes</taxon>
        <taxon>Trebouxiophyceae</taxon>
        <taxon>Chlorellales</taxon>
        <taxon>Chlorellaceae</taxon>
        <taxon>Apatococcus</taxon>
    </lineage>
</organism>
<comment type="similarity">
    <text evidence="2 12">Belongs to the chloride channel (TC 2.A.49) family.</text>
</comment>
<keyword evidence="9 12" id="KW-0472">Membrane</keyword>
<comment type="subcellular location">
    <subcellularLocation>
        <location evidence="1 12">Membrane</location>
        <topology evidence="1 12">Multi-pass membrane protein</topology>
    </subcellularLocation>
</comment>
<evidence type="ECO:0000256" key="5">
    <source>
        <dbReference type="ARBA" id="ARBA00022737"/>
    </source>
</evidence>
<evidence type="ECO:0000313" key="16">
    <source>
        <dbReference type="Proteomes" id="UP001438707"/>
    </source>
</evidence>
<sequence>MSQQRLLEEEPLLDGDFQNAKTPGHNYAESLDYSRPYNKVLAARLKNPPPQLSFCGVKAVTVVKLLATFLIGIVTGAAGAGLAAAQERLYHTKNNAAREIIHDGLPHGILRAFVFHLAYTETLVLIGASLVTFVAPAAAGAGVSLVMAYLNGSAIPDLLSGRTLIIKYLGTLAGITSNVAMGPEAPMVHLGASVAHVITHAVAVACEKGLAVWDWVWKYWHPKYALDHPEMKPSKRIVPASILYNDADRREFIGAGAAAGLAAAFGAPIGGVLFALEEMCTHWTRKTGWRCFICTAVAVFTLAQLRPSSKTGVLSFEGVIDMSSQDWFRQLPLFVLVNMGAGGLGATFNALHKAMFKMRAPRSSSLLRLLEVAIIAGVTLAMMFLSAYWLGQCIDIPNWHTRNYGFQFSCTNSYNDLATALFSNPDDTIKRLFSLGGRQQADPSKCYGRYPCYFTLRSLLVLCPSYLVYMALIGGLAIPGGLFMPAIMVGASFGGLSGLVLDYFLPSLNIQPGLYALCAATAMLGGVFRSSISLVVIVVEGTQNTRFLLGIIIAVVVSNWLADLIHTEGVYETDLEADATIIFLRPFPPKPLLPATAGEIMAGGIHKMKEVESVERIIELLRNTSHNGFPVVLGERPVASHDAFGSQQARSEAFDGPDGHGGPLHWAQDDSSPTPGALKGIILRSQLLVLLTRRAFCDARGIPVEQVSHHEASARAQDLDRQMRLFYRQNSFASHRRHMASDPKLLSQLGLEPKTGMLKQSEASARSSRANTPGHSRRQSFSSEQDVVAHLVRASFASFHRQDAESQAHVELHIDLRSFMDTGPVAVRESMPAERIHTMFLSLGLRHMVVVDGVFRVVGLITRKELDYAAGQGAWRRNRRASSPRRWDSGNLMRLKTMLVSSMMMKAPIVSIPNSQVLKYLKGSTC</sequence>